<evidence type="ECO:0000313" key="2">
    <source>
        <dbReference type="EMBL" id="KID84765.1"/>
    </source>
</evidence>
<name>A0A0B4GCX2_METGA</name>
<comment type="caution">
    <text evidence="2">The sequence shown here is derived from an EMBL/GenBank/DDBJ whole genome shotgun (WGS) entry which is preliminary data.</text>
</comment>
<keyword evidence="3" id="KW-1185">Reference proteome</keyword>
<accession>A0A0B4GCX2</accession>
<dbReference type="HOGENOM" id="CLU_1644112_0_0_1"/>
<dbReference type="EMBL" id="AZNH01000038">
    <property type="protein sequence ID" value="KID84765.1"/>
    <property type="molecule type" value="Genomic_DNA"/>
</dbReference>
<feature type="compositionally biased region" description="Low complexity" evidence="1">
    <location>
        <begin position="80"/>
        <end position="92"/>
    </location>
</feature>
<evidence type="ECO:0000313" key="3">
    <source>
        <dbReference type="Proteomes" id="UP000031192"/>
    </source>
</evidence>
<dbReference type="Proteomes" id="UP000031192">
    <property type="component" value="Unassembled WGS sequence"/>
</dbReference>
<organism evidence="2 3">
    <name type="scientific">Metarhizium guizhouense (strain ARSEF 977)</name>
    <dbReference type="NCBI Taxonomy" id="1276136"/>
    <lineage>
        <taxon>Eukaryota</taxon>
        <taxon>Fungi</taxon>
        <taxon>Dikarya</taxon>
        <taxon>Ascomycota</taxon>
        <taxon>Pezizomycotina</taxon>
        <taxon>Sordariomycetes</taxon>
        <taxon>Hypocreomycetidae</taxon>
        <taxon>Hypocreales</taxon>
        <taxon>Clavicipitaceae</taxon>
        <taxon>Metarhizium</taxon>
    </lineage>
</organism>
<feature type="compositionally biased region" description="Low complexity" evidence="1">
    <location>
        <begin position="54"/>
        <end position="72"/>
    </location>
</feature>
<gene>
    <name evidence="2" type="ORF">MGU_08110</name>
</gene>
<dbReference type="OrthoDB" id="4941368at2759"/>
<feature type="compositionally biased region" description="Basic and acidic residues" evidence="1">
    <location>
        <begin position="115"/>
        <end position="128"/>
    </location>
</feature>
<evidence type="ECO:0000256" key="1">
    <source>
        <dbReference type="SAM" id="MobiDB-lite"/>
    </source>
</evidence>
<proteinExistence type="predicted"/>
<sequence length="161" mass="17969">MASSQDPRDHRPFVGMDDAPVRCQMESSFLSILHSAGLEEWAAQQSELANWQTGESVSSSERTGSSSSASEGKSNRRTPSSRSAQKSSSAKQNGRSRKSKDHSDKSSRAGRSKHREQMTEEEKEEMRQRAASFVPDYSGYNTMDAELSIIGQQLKRMREHP</sequence>
<protein>
    <submittedName>
        <fullName evidence="2">Uncharacterized protein</fullName>
    </submittedName>
</protein>
<feature type="region of interest" description="Disordered" evidence="1">
    <location>
        <begin position="49"/>
        <end position="130"/>
    </location>
</feature>
<dbReference type="AlphaFoldDB" id="A0A0B4GCX2"/>
<reference evidence="2 3" key="1">
    <citation type="journal article" date="2014" name="Proc. Natl. Acad. Sci. U.S.A.">
        <title>Trajectory and genomic determinants of fungal-pathogen speciation and host adaptation.</title>
        <authorList>
            <person name="Hu X."/>
            <person name="Xiao G."/>
            <person name="Zheng P."/>
            <person name="Shang Y."/>
            <person name="Su Y."/>
            <person name="Zhang X."/>
            <person name="Liu X."/>
            <person name="Zhan S."/>
            <person name="St Leger R.J."/>
            <person name="Wang C."/>
        </authorList>
    </citation>
    <scope>NUCLEOTIDE SEQUENCE [LARGE SCALE GENOMIC DNA]</scope>
    <source>
        <strain evidence="2 3">ARSEF 977</strain>
    </source>
</reference>